<gene>
    <name evidence="2" type="ORF">DPMN_086973</name>
</gene>
<sequence length="87" mass="10109">MSNRSKRDTKTINYKKLNTSGMADVGEHSLKIEKSTEVTHLEATAKVKKNGILQLLEDDEIDELSHMKEEIENLKKREEKLRNKTRI</sequence>
<comment type="caution">
    <text evidence="2">The sequence shown here is derived from an EMBL/GenBank/DDBJ whole genome shotgun (WGS) entry which is preliminary data.</text>
</comment>
<dbReference type="Proteomes" id="UP000828390">
    <property type="component" value="Unassembled WGS sequence"/>
</dbReference>
<reference evidence="2" key="1">
    <citation type="journal article" date="2019" name="bioRxiv">
        <title>The Genome of the Zebra Mussel, Dreissena polymorpha: A Resource for Invasive Species Research.</title>
        <authorList>
            <person name="McCartney M.A."/>
            <person name="Auch B."/>
            <person name="Kono T."/>
            <person name="Mallez S."/>
            <person name="Zhang Y."/>
            <person name="Obille A."/>
            <person name="Becker A."/>
            <person name="Abrahante J.E."/>
            <person name="Garbe J."/>
            <person name="Badalamenti J.P."/>
            <person name="Herman A."/>
            <person name="Mangelson H."/>
            <person name="Liachko I."/>
            <person name="Sullivan S."/>
            <person name="Sone E.D."/>
            <person name="Koren S."/>
            <person name="Silverstein K.A.T."/>
            <person name="Beckman K.B."/>
            <person name="Gohl D.M."/>
        </authorList>
    </citation>
    <scope>NUCLEOTIDE SEQUENCE</scope>
    <source>
        <strain evidence="2">Duluth1</strain>
        <tissue evidence="2">Whole animal</tissue>
    </source>
</reference>
<name>A0A9D4QVY5_DREPO</name>
<feature type="coiled-coil region" evidence="1">
    <location>
        <begin position="57"/>
        <end position="87"/>
    </location>
</feature>
<dbReference type="AlphaFoldDB" id="A0A9D4QVY5"/>
<proteinExistence type="predicted"/>
<evidence type="ECO:0000256" key="1">
    <source>
        <dbReference type="SAM" id="Coils"/>
    </source>
</evidence>
<organism evidence="2 3">
    <name type="scientific">Dreissena polymorpha</name>
    <name type="common">Zebra mussel</name>
    <name type="synonym">Mytilus polymorpha</name>
    <dbReference type="NCBI Taxonomy" id="45954"/>
    <lineage>
        <taxon>Eukaryota</taxon>
        <taxon>Metazoa</taxon>
        <taxon>Spiralia</taxon>
        <taxon>Lophotrochozoa</taxon>
        <taxon>Mollusca</taxon>
        <taxon>Bivalvia</taxon>
        <taxon>Autobranchia</taxon>
        <taxon>Heteroconchia</taxon>
        <taxon>Euheterodonta</taxon>
        <taxon>Imparidentia</taxon>
        <taxon>Neoheterodontei</taxon>
        <taxon>Myida</taxon>
        <taxon>Dreissenoidea</taxon>
        <taxon>Dreissenidae</taxon>
        <taxon>Dreissena</taxon>
    </lineage>
</organism>
<evidence type="ECO:0000313" key="3">
    <source>
        <dbReference type="Proteomes" id="UP000828390"/>
    </source>
</evidence>
<evidence type="ECO:0000313" key="2">
    <source>
        <dbReference type="EMBL" id="KAH3844712.1"/>
    </source>
</evidence>
<reference evidence="2" key="2">
    <citation type="submission" date="2020-11" db="EMBL/GenBank/DDBJ databases">
        <authorList>
            <person name="McCartney M.A."/>
            <person name="Auch B."/>
            <person name="Kono T."/>
            <person name="Mallez S."/>
            <person name="Becker A."/>
            <person name="Gohl D.M."/>
            <person name="Silverstein K.A.T."/>
            <person name="Koren S."/>
            <person name="Bechman K.B."/>
            <person name="Herman A."/>
            <person name="Abrahante J.E."/>
            <person name="Garbe J."/>
        </authorList>
    </citation>
    <scope>NUCLEOTIDE SEQUENCE</scope>
    <source>
        <strain evidence="2">Duluth1</strain>
        <tissue evidence="2">Whole animal</tissue>
    </source>
</reference>
<accession>A0A9D4QVY5</accession>
<keyword evidence="3" id="KW-1185">Reference proteome</keyword>
<keyword evidence="1" id="KW-0175">Coiled coil</keyword>
<protein>
    <submittedName>
        <fullName evidence="2">Uncharacterized protein</fullName>
    </submittedName>
</protein>
<dbReference type="EMBL" id="JAIWYP010000003">
    <property type="protein sequence ID" value="KAH3844712.1"/>
    <property type="molecule type" value="Genomic_DNA"/>
</dbReference>